<evidence type="ECO:0000313" key="3">
    <source>
        <dbReference type="Proteomes" id="UP000255165"/>
    </source>
</evidence>
<proteinExistence type="predicted"/>
<organism evidence="2 3">
    <name type="scientific">Cupriavidus lacunae</name>
    <dbReference type="NCBI Taxonomy" id="2666307"/>
    <lineage>
        <taxon>Bacteria</taxon>
        <taxon>Pseudomonadati</taxon>
        <taxon>Pseudomonadota</taxon>
        <taxon>Betaproteobacteria</taxon>
        <taxon>Burkholderiales</taxon>
        <taxon>Burkholderiaceae</taxon>
        <taxon>Cupriavidus</taxon>
    </lineage>
</organism>
<keyword evidence="1" id="KW-0812">Transmembrane</keyword>
<gene>
    <name evidence="2" type="ORF">DN412_27600</name>
</gene>
<keyword evidence="1" id="KW-0472">Membrane</keyword>
<feature type="transmembrane region" description="Helical" evidence="1">
    <location>
        <begin position="42"/>
        <end position="64"/>
    </location>
</feature>
<comment type="caution">
    <text evidence="2">The sequence shown here is derived from an EMBL/GenBank/DDBJ whole genome shotgun (WGS) entry which is preliminary data.</text>
</comment>
<name>A0A370NNI7_9BURK</name>
<reference evidence="3" key="1">
    <citation type="submission" date="2018-06" db="EMBL/GenBank/DDBJ databases">
        <authorList>
            <person name="Feng T."/>
            <person name="Jeon C.O."/>
        </authorList>
    </citation>
    <scope>NUCLEOTIDE SEQUENCE [LARGE SCALE GENOMIC DNA]</scope>
    <source>
        <strain evidence="3">S23</strain>
    </source>
</reference>
<keyword evidence="3" id="KW-1185">Reference proteome</keyword>
<protein>
    <submittedName>
        <fullName evidence="2">Uncharacterized protein</fullName>
    </submittedName>
</protein>
<evidence type="ECO:0000256" key="1">
    <source>
        <dbReference type="SAM" id="Phobius"/>
    </source>
</evidence>
<dbReference type="Proteomes" id="UP000255165">
    <property type="component" value="Unassembled WGS sequence"/>
</dbReference>
<dbReference type="EMBL" id="QKWJ01000047">
    <property type="protein sequence ID" value="RDK07177.1"/>
    <property type="molecule type" value="Genomic_DNA"/>
</dbReference>
<accession>A0A370NNI7</accession>
<sequence length="183" mass="19808">MRQGRVHPLWWTLFVFCAGELLALALLARTLADVIAGSQAGFQWWHAAAGPGLALAAVATVRAWPARWQCLRWRCTAMQDAGDGTRPLRIRLEAPGGARHEAVVLQCWQAGGAAVVRLVPGAPGMPGAIFLPWQAAAPEVARRLQRAARVALRVQPDASAGNDFVSLRSQDARCFTGRAENRR</sequence>
<keyword evidence="1" id="KW-1133">Transmembrane helix</keyword>
<dbReference type="AlphaFoldDB" id="A0A370NNI7"/>
<evidence type="ECO:0000313" key="2">
    <source>
        <dbReference type="EMBL" id="RDK07177.1"/>
    </source>
</evidence>